<evidence type="ECO:0000256" key="1">
    <source>
        <dbReference type="SAM" id="MobiDB-lite"/>
    </source>
</evidence>
<gene>
    <name evidence="2" type="ORF">L195_g053844</name>
</gene>
<dbReference type="Proteomes" id="UP000236291">
    <property type="component" value="Unassembled WGS sequence"/>
</dbReference>
<sequence>MQDGEATKDGVGGVPGDLAHGGLTDQALRICESDARGGGPVAMFVGDDFDTVVLPHSNAGVGGAKVDSNREALSVSSHQ</sequence>
<protein>
    <submittedName>
        <fullName evidence="2">Uncharacterized protein</fullName>
    </submittedName>
</protein>
<feature type="region of interest" description="Disordered" evidence="1">
    <location>
        <begin position="1"/>
        <end position="22"/>
    </location>
</feature>
<dbReference type="AlphaFoldDB" id="A0A2K3KCU3"/>
<organism evidence="2 3">
    <name type="scientific">Trifolium pratense</name>
    <name type="common">Red clover</name>
    <dbReference type="NCBI Taxonomy" id="57577"/>
    <lineage>
        <taxon>Eukaryota</taxon>
        <taxon>Viridiplantae</taxon>
        <taxon>Streptophyta</taxon>
        <taxon>Embryophyta</taxon>
        <taxon>Tracheophyta</taxon>
        <taxon>Spermatophyta</taxon>
        <taxon>Magnoliopsida</taxon>
        <taxon>eudicotyledons</taxon>
        <taxon>Gunneridae</taxon>
        <taxon>Pentapetalae</taxon>
        <taxon>rosids</taxon>
        <taxon>fabids</taxon>
        <taxon>Fabales</taxon>
        <taxon>Fabaceae</taxon>
        <taxon>Papilionoideae</taxon>
        <taxon>50 kb inversion clade</taxon>
        <taxon>NPAAA clade</taxon>
        <taxon>Hologalegina</taxon>
        <taxon>IRL clade</taxon>
        <taxon>Trifolieae</taxon>
        <taxon>Trifolium</taxon>
    </lineage>
</organism>
<comment type="caution">
    <text evidence="2">The sequence shown here is derived from an EMBL/GenBank/DDBJ whole genome shotgun (WGS) entry which is preliminary data.</text>
</comment>
<reference evidence="2 3" key="1">
    <citation type="journal article" date="2014" name="Am. J. Bot.">
        <title>Genome assembly and annotation for red clover (Trifolium pratense; Fabaceae).</title>
        <authorList>
            <person name="Istvanek J."/>
            <person name="Jaros M."/>
            <person name="Krenek A."/>
            <person name="Repkova J."/>
        </authorList>
    </citation>
    <scope>NUCLEOTIDE SEQUENCE [LARGE SCALE GENOMIC DNA]</scope>
    <source>
        <strain evidence="3">cv. Tatra</strain>
        <tissue evidence="2">Young leaves</tissue>
    </source>
</reference>
<evidence type="ECO:0000313" key="3">
    <source>
        <dbReference type="Proteomes" id="UP000236291"/>
    </source>
</evidence>
<evidence type="ECO:0000313" key="2">
    <source>
        <dbReference type="EMBL" id="PNX64101.1"/>
    </source>
</evidence>
<accession>A0A2K3KCU3</accession>
<reference evidence="2 3" key="2">
    <citation type="journal article" date="2017" name="Front. Plant Sci.">
        <title>Gene Classification and Mining of Molecular Markers Useful in Red Clover (Trifolium pratense) Breeding.</title>
        <authorList>
            <person name="Istvanek J."/>
            <person name="Dluhosova J."/>
            <person name="Dluhos P."/>
            <person name="Patkova L."/>
            <person name="Nedelnik J."/>
            <person name="Repkova J."/>
        </authorList>
    </citation>
    <scope>NUCLEOTIDE SEQUENCE [LARGE SCALE GENOMIC DNA]</scope>
    <source>
        <strain evidence="3">cv. Tatra</strain>
        <tissue evidence="2">Young leaves</tissue>
    </source>
</reference>
<feature type="region of interest" description="Disordered" evidence="1">
    <location>
        <begin position="58"/>
        <end position="79"/>
    </location>
</feature>
<dbReference type="Pfam" id="PF10712">
    <property type="entry name" value="NAD-GH"/>
    <property type="match status" value="1"/>
</dbReference>
<dbReference type="EMBL" id="ASHM01092191">
    <property type="protein sequence ID" value="PNX64101.1"/>
    <property type="molecule type" value="Genomic_DNA"/>
</dbReference>
<proteinExistence type="predicted"/>
<dbReference type="InterPro" id="IPR019651">
    <property type="entry name" value="Glutamate_DH_NAD-spec"/>
</dbReference>
<name>A0A2K3KCU3_TRIPR</name>